<organism evidence="1">
    <name type="scientific">bioreactor metagenome</name>
    <dbReference type="NCBI Taxonomy" id="1076179"/>
    <lineage>
        <taxon>unclassified sequences</taxon>
        <taxon>metagenomes</taxon>
        <taxon>ecological metagenomes</taxon>
    </lineage>
</organism>
<protein>
    <submittedName>
        <fullName evidence="1">Uncharacterized protein</fullName>
    </submittedName>
</protein>
<dbReference type="SUPFAM" id="SSF53448">
    <property type="entry name" value="Nucleotide-diphospho-sugar transferases"/>
    <property type="match status" value="1"/>
</dbReference>
<dbReference type="AlphaFoldDB" id="A0A645GJ26"/>
<dbReference type="InterPro" id="IPR029044">
    <property type="entry name" value="Nucleotide-diphossugar_trans"/>
</dbReference>
<comment type="caution">
    <text evidence="1">The sequence shown here is derived from an EMBL/GenBank/DDBJ whole genome shotgun (WGS) entry which is preliminary data.</text>
</comment>
<proteinExistence type="predicted"/>
<dbReference type="EMBL" id="VSSQ01075129">
    <property type="protein sequence ID" value="MPN25819.1"/>
    <property type="molecule type" value="Genomic_DNA"/>
</dbReference>
<dbReference type="Gene3D" id="3.90.550.10">
    <property type="entry name" value="Spore Coat Polysaccharide Biosynthesis Protein SpsA, Chain A"/>
    <property type="match status" value="1"/>
</dbReference>
<evidence type="ECO:0000313" key="1">
    <source>
        <dbReference type="EMBL" id="MPN25819.1"/>
    </source>
</evidence>
<name>A0A645GJ26_9ZZZZ</name>
<sequence length="99" mass="11400">MVVSVKESHASSVLCAENEDGFLELCFNKTAKRRQDMQSFYEYNGAVYIINIKRLKDKGLGGFTKKKKYIMDEFSSIDIDLPLDWIIVESILKNQDSKI</sequence>
<gene>
    <name evidence="1" type="ORF">SDC9_173235</name>
</gene>
<accession>A0A645GJ26</accession>
<reference evidence="1" key="1">
    <citation type="submission" date="2019-08" db="EMBL/GenBank/DDBJ databases">
        <authorList>
            <person name="Kucharzyk K."/>
            <person name="Murdoch R.W."/>
            <person name="Higgins S."/>
            <person name="Loffler F."/>
        </authorList>
    </citation>
    <scope>NUCLEOTIDE SEQUENCE</scope>
</reference>